<dbReference type="NCBIfam" id="TIGR00368">
    <property type="entry name" value="YifB family Mg chelatase-like AAA ATPase"/>
    <property type="match status" value="1"/>
</dbReference>
<evidence type="ECO:0000313" key="5">
    <source>
        <dbReference type="Proteomes" id="UP000075666"/>
    </source>
</evidence>
<dbReference type="AlphaFoldDB" id="A0A150L9V4"/>
<sequence length="512" mass="57095">MASTVYTFTLSGVEGNVVEVETDVLIGTPSVSIVGLGDKAIKEARERLEAAIMHANYHFPLQRVIFNLAPSDMKKTGTHFDLAMAIGLLLRTNQIKAKQIKQTGFIGELSLNSSIRPVSGILPMAMKAKEENITKLIVAKENVKESKLVKGIDVYGCNTLTEVISLLNNDSPPTIDDSLDLVDSQSSDTSLDFQDVKGQEWLINFITIAAAGGHNFLMIGPPGCGKSMIAKRIPTILPSLSEEESLEVMKIYSVANLLKNSNRMMTERPFRAPHHNASTNSIIGGGPFAKPGEISLAHHGVLFLDELGEFSRKTLDSLRQPLEDKTVTISRVWGTHTYPANFMLVGAMNPCPCGFFGQNRCKCTDYEIFKYRQKLSGPILDRMDIQKYVGMVDFFENKTKGKSSSELRKIVEQARKIQQERYKNIPLINCNAQLTPSLIQTFCQLDKESKNLLRQAAKRYYYSGRAIHKFIKVARTIADIEGEENIRISHIRKSLQSRDMEKEDQTFIGGKI</sequence>
<accession>A0A150L9V4</accession>
<dbReference type="STRING" id="46224.B4102_2638"/>
<dbReference type="OrthoDB" id="9813147at2"/>
<organism evidence="3 5">
    <name type="scientific">Heyndrickxia sporothermodurans</name>
    <dbReference type="NCBI Taxonomy" id="46224"/>
    <lineage>
        <taxon>Bacteria</taxon>
        <taxon>Bacillati</taxon>
        <taxon>Bacillota</taxon>
        <taxon>Bacilli</taxon>
        <taxon>Bacillales</taxon>
        <taxon>Bacillaceae</taxon>
        <taxon>Heyndrickxia</taxon>
    </lineage>
</organism>
<dbReference type="Proteomes" id="UP000075666">
    <property type="component" value="Unassembled WGS sequence"/>
</dbReference>
<dbReference type="Gene3D" id="3.40.50.300">
    <property type="entry name" value="P-loop containing nucleotide triphosphate hydrolases"/>
    <property type="match status" value="1"/>
</dbReference>
<dbReference type="PATRIC" id="fig|46224.3.peg.1839"/>
<dbReference type="Gene3D" id="3.30.230.10">
    <property type="match status" value="1"/>
</dbReference>
<dbReference type="Pfam" id="PF01078">
    <property type="entry name" value="Mg_chelatase"/>
    <property type="match status" value="1"/>
</dbReference>
<name>A0A150L9V4_9BACI</name>
<dbReference type="Pfam" id="PF13541">
    <property type="entry name" value="ChlI"/>
    <property type="match status" value="1"/>
</dbReference>
<dbReference type="RefSeq" id="WP_066228940.1">
    <property type="nucleotide sequence ID" value="NZ_CP066701.1"/>
</dbReference>
<evidence type="ECO:0000313" key="6">
    <source>
        <dbReference type="Proteomes" id="UP000595512"/>
    </source>
</evidence>
<dbReference type="EMBL" id="LQYN01000026">
    <property type="protein sequence ID" value="KYD09111.1"/>
    <property type="molecule type" value="Genomic_DNA"/>
</dbReference>
<dbReference type="PANTHER" id="PTHR32039">
    <property type="entry name" value="MAGNESIUM-CHELATASE SUBUNIT CHLI"/>
    <property type="match status" value="1"/>
</dbReference>
<dbReference type="InterPro" id="IPR025158">
    <property type="entry name" value="Mg_chelat-rel_C"/>
</dbReference>
<evidence type="ECO:0000313" key="3">
    <source>
        <dbReference type="EMBL" id="KYD09111.1"/>
    </source>
</evidence>
<evidence type="ECO:0000313" key="4">
    <source>
        <dbReference type="EMBL" id="QQX27242.1"/>
    </source>
</evidence>
<dbReference type="SUPFAM" id="SSF52540">
    <property type="entry name" value="P-loop containing nucleoside triphosphate hydrolases"/>
    <property type="match status" value="1"/>
</dbReference>
<dbReference type="Pfam" id="PF13335">
    <property type="entry name" value="Mg_chelatase_C"/>
    <property type="match status" value="1"/>
</dbReference>
<dbReference type="PANTHER" id="PTHR32039:SF7">
    <property type="entry name" value="COMPETENCE PROTEIN COMM"/>
    <property type="match status" value="1"/>
</dbReference>
<proteinExistence type="predicted"/>
<dbReference type="GO" id="GO:0005524">
    <property type="term" value="F:ATP binding"/>
    <property type="evidence" value="ECO:0007669"/>
    <property type="project" value="InterPro"/>
</dbReference>
<dbReference type="InterPro" id="IPR000523">
    <property type="entry name" value="Mg_chelatse_chII-like_cat_dom"/>
</dbReference>
<keyword evidence="5" id="KW-1185">Reference proteome</keyword>
<dbReference type="Proteomes" id="UP000595512">
    <property type="component" value="Chromosome"/>
</dbReference>
<gene>
    <name evidence="3" type="ORF">B4102_2638</name>
    <name evidence="4" type="ORF">JGZ69_11075</name>
</gene>
<dbReference type="InterPro" id="IPR004482">
    <property type="entry name" value="Mg_chelat-rel"/>
</dbReference>
<dbReference type="SUPFAM" id="SSF54211">
    <property type="entry name" value="Ribosomal protein S5 domain 2-like"/>
    <property type="match status" value="1"/>
</dbReference>
<protein>
    <submittedName>
        <fullName evidence="4">YifB family Mg chelatase-like AAA ATPase</fullName>
    </submittedName>
</protein>
<feature type="domain" description="Magnesium chelatase ChlI-like catalytic" evidence="1">
    <location>
        <begin position="192"/>
        <end position="389"/>
    </location>
</feature>
<dbReference type="InterPro" id="IPR045006">
    <property type="entry name" value="CHLI-like"/>
</dbReference>
<feature type="domain" description="Mg chelatase-related protein C-terminal" evidence="2">
    <location>
        <begin position="402"/>
        <end position="498"/>
    </location>
</feature>
<evidence type="ECO:0000259" key="1">
    <source>
        <dbReference type="Pfam" id="PF01078"/>
    </source>
</evidence>
<dbReference type="InterPro" id="IPR020568">
    <property type="entry name" value="Ribosomal_Su5_D2-typ_SF"/>
</dbReference>
<reference evidence="3 5" key="1">
    <citation type="submission" date="2016-01" db="EMBL/GenBank/DDBJ databases">
        <title>Genome Sequences of Twelve Sporeforming Bacillus Species Isolated from Foods.</title>
        <authorList>
            <person name="Berendsen E.M."/>
            <person name="Wells-Bennik M.H."/>
            <person name="Krawcyk A.O."/>
            <person name="De Jong A."/>
            <person name="Holsappel S."/>
            <person name="Eijlander R.T."/>
            <person name="Kuipers O.P."/>
        </authorList>
    </citation>
    <scope>NUCLEOTIDE SEQUENCE [LARGE SCALE GENOMIC DNA]</scope>
    <source>
        <strain evidence="3 5">B4102</strain>
    </source>
</reference>
<dbReference type="KEGG" id="hspo:JGZ69_11075"/>
<dbReference type="InterPro" id="IPR027417">
    <property type="entry name" value="P-loop_NTPase"/>
</dbReference>
<reference evidence="4 6" key="2">
    <citation type="submission" date="2020-12" db="EMBL/GenBank/DDBJ databases">
        <title>Taxonomic evaluation of the Bacillus sporothermodurans group of bacteria based on whole genome sequences.</title>
        <authorList>
            <person name="Fiedler G."/>
            <person name="Herbstmann A.-D."/>
            <person name="Doll E."/>
            <person name="Wenning M."/>
            <person name="Brinks E."/>
            <person name="Kabisch J."/>
            <person name="Breitenwieser F."/>
            <person name="Lappann M."/>
            <person name="Boehnlein C."/>
            <person name="Franz C."/>
        </authorList>
    </citation>
    <scope>NUCLEOTIDE SEQUENCE [LARGE SCALE GENOMIC DNA]</scope>
    <source>
        <strain evidence="4 6">DSM 10599</strain>
    </source>
</reference>
<dbReference type="InterPro" id="IPR014721">
    <property type="entry name" value="Ribsml_uS5_D2-typ_fold_subgr"/>
</dbReference>
<evidence type="ECO:0000259" key="2">
    <source>
        <dbReference type="Pfam" id="PF13335"/>
    </source>
</evidence>
<dbReference type="EMBL" id="CP066701">
    <property type="protein sequence ID" value="QQX27242.1"/>
    <property type="molecule type" value="Genomic_DNA"/>
</dbReference>